<dbReference type="AlphaFoldDB" id="A0A5N6U715"/>
<evidence type="ECO:0000256" key="1">
    <source>
        <dbReference type="SAM" id="MobiDB-lite"/>
    </source>
</evidence>
<dbReference type="EMBL" id="ML742029">
    <property type="protein sequence ID" value="KAE8154445.1"/>
    <property type="molecule type" value="Genomic_DNA"/>
</dbReference>
<dbReference type="OrthoDB" id="5201563at2759"/>
<reference evidence="2 3" key="1">
    <citation type="submission" date="2019-04" db="EMBL/GenBank/DDBJ databases">
        <title>Friends and foes A comparative genomics study of 23 Aspergillus species from section Flavi.</title>
        <authorList>
            <consortium name="DOE Joint Genome Institute"/>
            <person name="Kjaerbolling I."/>
            <person name="Vesth T."/>
            <person name="Frisvad J.C."/>
            <person name="Nybo J.L."/>
            <person name="Theobald S."/>
            <person name="Kildgaard S."/>
            <person name="Isbrandt T."/>
            <person name="Kuo A."/>
            <person name="Sato A."/>
            <person name="Lyhne E.K."/>
            <person name="Kogle M.E."/>
            <person name="Wiebenga A."/>
            <person name="Kun R.S."/>
            <person name="Lubbers R.J."/>
            <person name="Makela M.R."/>
            <person name="Barry K."/>
            <person name="Chovatia M."/>
            <person name="Clum A."/>
            <person name="Daum C."/>
            <person name="Haridas S."/>
            <person name="He G."/>
            <person name="LaButti K."/>
            <person name="Lipzen A."/>
            <person name="Mondo S."/>
            <person name="Riley R."/>
            <person name="Salamov A."/>
            <person name="Simmons B.A."/>
            <person name="Magnuson J.K."/>
            <person name="Henrissat B."/>
            <person name="Mortensen U.H."/>
            <person name="Larsen T.O."/>
            <person name="Devries R.P."/>
            <person name="Grigoriev I.V."/>
            <person name="Machida M."/>
            <person name="Baker S.E."/>
            <person name="Andersen M.R."/>
        </authorList>
    </citation>
    <scope>NUCLEOTIDE SEQUENCE [LARGE SCALE GENOMIC DNA]</scope>
    <source>
        <strain evidence="2 3">IBT 18842</strain>
    </source>
</reference>
<name>A0A5N6U715_ASPAV</name>
<organism evidence="2 3">
    <name type="scientific">Aspergillus avenaceus</name>
    <dbReference type="NCBI Taxonomy" id="36643"/>
    <lineage>
        <taxon>Eukaryota</taxon>
        <taxon>Fungi</taxon>
        <taxon>Dikarya</taxon>
        <taxon>Ascomycota</taxon>
        <taxon>Pezizomycotina</taxon>
        <taxon>Eurotiomycetes</taxon>
        <taxon>Eurotiomycetidae</taxon>
        <taxon>Eurotiales</taxon>
        <taxon>Aspergillaceae</taxon>
        <taxon>Aspergillus</taxon>
        <taxon>Aspergillus subgen. Circumdati</taxon>
    </lineage>
</organism>
<keyword evidence="3" id="KW-1185">Reference proteome</keyword>
<evidence type="ECO:0000313" key="2">
    <source>
        <dbReference type="EMBL" id="KAE8154445.1"/>
    </source>
</evidence>
<evidence type="ECO:0000313" key="3">
    <source>
        <dbReference type="Proteomes" id="UP000325780"/>
    </source>
</evidence>
<feature type="compositionally biased region" description="Polar residues" evidence="1">
    <location>
        <begin position="25"/>
        <end position="42"/>
    </location>
</feature>
<accession>A0A5N6U715</accession>
<protein>
    <submittedName>
        <fullName evidence="2">Uncharacterized protein</fullName>
    </submittedName>
</protein>
<gene>
    <name evidence="2" type="ORF">BDV25DRAFT_147701</name>
</gene>
<dbReference type="Proteomes" id="UP000325780">
    <property type="component" value="Unassembled WGS sequence"/>
</dbReference>
<sequence>MSVTATETPTRTTMSVLADYELLHSEQQQQSPNDFVSPSVQQPVDWPTNHSRVPAYRPINRNLDQSERPGGGNAMEQIFIATMLHGVWINAVTSRVWRKTFGRFNDHVFRNEVGGEW</sequence>
<proteinExistence type="predicted"/>
<feature type="region of interest" description="Disordered" evidence="1">
    <location>
        <begin position="17"/>
        <end position="72"/>
    </location>
</feature>